<dbReference type="InterPro" id="IPR000387">
    <property type="entry name" value="Tyr_Pase_dom"/>
</dbReference>
<name>A0A1H0JEY6_9ACTN</name>
<evidence type="ECO:0000313" key="4">
    <source>
        <dbReference type="Proteomes" id="UP000198741"/>
    </source>
</evidence>
<dbReference type="OrthoDB" id="1188001at2"/>
<gene>
    <name evidence="3" type="ORF">SAMN04515671_0889</name>
</gene>
<dbReference type="STRING" id="1090615.SAMN04515671_0889"/>
<reference evidence="3 4" key="1">
    <citation type="submission" date="2016-10" db="EMBL/GenBank/DDBJ databases">
        <authorList>
            <person name="de Groot N.N."/>
        </authorList>
    </citation>
    <scope>NUCLEOTIDE SEQUENCE [LARGE SCALE GENOMIC DNA]</scope>
    <source>
        <strain evidence="4">P4-7,KCTC 19426,CECT 7604</strain>
    </source>
</reference>
<keyword evidence="4" id="KW-1185">Reference proteome</keyword>
<dbReference type="PROSITE" id="PS50056">
    <property type="entry name" value="TYR_PHOSPHATASE_2"/>
    <property type="match status" value="1"/>
</dbReference>
<evidence type="ECO:0000313" key="3">
    <source>
        <dbReference type="EMBL" id="SDO42152.1"/>
    </source>
</evidence>
<dbReference type="InterPro" id="IPR016130">
    <property type="entry name" value="Tyr_Pase_AS"/>
</dbReference>
<evidence type="ECO:0000256" key="1">
    <source>
        <dbReference type="ARBA" id="ARBA00009580"/>
    </source>
</evidence>
<dbReference type="SUPFAM" id="SSF52799">
    <property type="entry name" value="(Phosphotyrosine protein) phosphatases II"/>
    <property type="match status" value="1"/>
</dbReference>
<dbReference type="RefSeq" id="WP_090474762.1">
    <property type="nucleotide sequence ID" value="NZ_LT629710.1"/>
</dbReference>
<proteinExistence type="inferred from homology"/>
<dbReference type="Pfam" id="PF13350">
    <property type="entry name" value="Y_phosphatase3"/>
    <property type="match status" value="1"/>
</dbReference>
<sequence>MALLNFRDVATSGDSPLKPGRLFRSAQPFHLDGADLALISQAGIRTIIDLREPHEQVPPDWAPVLPSGVRVVRLPVADQILPSEDEQAPPRAARPEPESIPEGHRILAAFYRAIVDRAGVRLSELATVVADGGPVLLHCAAGKDRTGTTVALLLDLIGTDHEVIVADFVRTTDALPAVLAQLTGMVRPENRRDPASIPPGIADAPESAIRALLTHVAQAGGPAAVLGRHADRTVLDRLVATLTS</sequence>
<dbReference type="EMBL" id="LT629710">
    <property type="protein sequence ID" value="SDO42152.1"/>
    <property type="molecule type" value="Genomic_DNA"/>
</dbReference>
<dbReference type="Proteomes" id="UP000198741">
    <property type="component" value="Chromosome I"/>
</dbReference>
<dbReference type="InterPro" id="IPR026893">
    <property type="entry name" value="Tyr/Ser_Pase_IphP-type"/>
</dbReference>
<dbReference type="PANTHER" id="PTHR31126">
    <property type="entry name" value="TYROSINE-PROTEIN PHOSPHATASE"/>
    <property type="match status" value="1"/>
</dbReference>
<dbReference type="InterPro" id="IPR029021">
    <property type="entry name" value="Prot-tyrosine_phosphatase-like"/>
</dbReference>
<evidence type="ECO:0000259" key="2">
    <source>
        <dbReference type="PROSITE" id="PS50056"/>
    </source>
</evidence>
<dbReference type="Gene3D" id="3.90.190.10">
    <property type="entry name" value="Protein tyrosine phosphatase superfamily"/>
    <property type="match status" value="1"/>
</dbReference>
<dbReference type="PROSITE" id="PS00383">
    <property type="entry name" value="TYR_PHOSPHATASE_1"/>
    <property type="match status" value="1"/>
</dbReference>
<dbReference type="PANTHER" id="PTHR31126:SF1">
    <property type="entry name" value="TYROSINE SPECIFIC PROTEIN PHOSPHATASES DOMAIN-CONTAINING PROTEIN"/>
    <property type="match status" value="1"/>
</dbReference>
<accession>A0A1H0JEY6</accession>
<protein>
    <submittedName>
        <fullName evidence="3">Protein-tyrosine phosphatase</fullName>
    </submittedName>
</protein>
<organism evidence="3 4">
    <name type="scientific">Nakamurella panacisegetis</name>
    <dbReference type="NCBI Taxonomy" id="1090615"/>
    <lineage>
        <taxon>Bacteria</taxon>
        <taxon>Bacillati</taxon>
        <taxon>Actinomycetota</taxon>
        <taxon>Actinomycetes</taxon>
        <taxon>Nakamurellales</taxon>
        <taxon>Nakamurellaceae</taxon>
        <taxon>Nakamurella</taxon>
    </lineage>
</organism>
<feature type="domain" description="Tyrosine specific protein phosphatases" evidence="2">
    <location>
        <begin position="112"/>
        <end position="193"/>
    </location>
</feature>
<comment type="similarity">
    <text evidence="1">Belongs to the protein-tyrosine phosphatase family.</text>
</comment>
<dbReference type="GO" id="GO:0004721">
    <property type="term" value="F:phosphoprotein phosphatase activity"/>
    <property type="evidence" value="ECO:0007669"/>
    <property type="project" value="InterPro"/>
</dbReference>
<dbReference type="AlphaFoldDB" id="A0A1H0JEY6"/>